<keyword evidence="2" id="KW-1185">Reference proteome</keyword>
<accession>A0ACD1DVG4</accession>
<reference evidence="1" key="1">
    <citation type="submission" date="2021-05" db="EMBL/GenBank/DDBJ databases">
        <title>An isolated secondary fermenter in methanogenic hydrocarbon-degrading communities.</title>
        <authorList>
            <person name="Liu Y.-F."/>
            <person name="Liu Z.-l."/>
        </authorList>
    </citation>
    <scope>NUCLEOTIDE SEQUENCE</scope>
    <source>
        <strain evidence="1">L-13</strain>
    </source>
</reference>
<gene>
    <name evidence="1" type="ORF">KIH16_13175</name>
</gene>
<protein>
    <submittedName>
        <fullName evidence="1">Biotin transporter BioY</fullName>
    </submittedName>
</protein>
<organism evidence="1 2">
    <name type="scientific">Aminirod propionatiphilus</name>
    <dbReference type="NCBI Taxonomy" id="3415223"/>
    <lineage>
        <taxon>Bacteria</taxon>
        <taxon>Thermotogati</taxon>
        <taxon>Synergistota</taxon>
        <taxon>Synergistia</taxon>
        <taxon>Synergistales</taxon>
        <taxon>Aminiphilaceae</taxon>
        <taxon>Aminirod</taxon>
    </lineage>
</organism>
<dbReference type="Proteomes" id="UP000682204">
    <property type="component" value="Chromosome"/>
</dbReference>
<evidence type="ECO:0000313" key="2">
    <source>
        <dbReference type="Proteomes" id="UP000682204"/>
    </source>
</evidence>
<name>A0ACD1DVG4_9BACT</name>
<dbReference type="EMBL" id="CP074691">
    <property type="protein sequence ID" value="QVL36069.1"/>
    <property type="molecule type" value="Genomic_DNA"/>
</dbReference>
<proteinExistence type="predicted"/>
<sequence>MVLSDRRHAVAAALFAALTAVGAFIRVPLPFVPFTLQFFFCALAGFLLPPRWAFRSQILYVALGLAGLPLFSGGGGPAYVFQPTFGYLVGFCLCAPLTSLLSRRWGASLSGAFGAALAGLAVVYLWGVSWLWAVYRFWLDDPRGLLWALTYGFLLCVGGDLLLCGLVAAVSRRLVPLLRTRALSS</sequence>
<evidence type="ECO:0000313" key="1">
    <source>
        <dbReference type="EMBL" id="QVL36069.1"/>
    </source>
</evidence>